<feature type="domain" description="GGDEF" evidence="1">
    <location>
        <begin position="42"/>
        <end position="176"/>
    </location>
</feature>
<evidence type="ECO:0000313" key="2">
    <source>
        <dbReference type="EMBL" id="MBP2021395.1"/>
    </source>
</evidence>
<sequence length="176" mass="20241">MAIMNNSPNSKPDIKIEKDNTTGIYNKNYIEALLNNRFPHMWLCTLMLIDIDDFKFINENHGKSEGDKVLREVSLILTDMVGELGTVARYEEDMFIIKLPLISKRAGFLFAEKLLNMIERAPIYLKGEKQYITVSIGICTFLKDENRFLTLNQWIKATENALLKAKAHGKNMIVQL</sequence>
<evidence type="ECO:0000259" key="1">
    <source>
        <dbReference type="PROSITE" id="PS50887"/>
    </source>
</evidence>
<dbReference type="InterPro" id="IPR050469">
    <property type="entry name" value="Diguanylate_Cyclase"/>
</dbReference>
<organism evidence="2 3">
    <name type="scientific">Clostridium punense</name>
    <dbReference type="NCBI Taxonomy" id="1054297"/>
    <lineage>
        <taxon>Bacteria</taxon>
        <taxon>Bacillati</taxon>
        <taxon>Bacillota</taxon>
        <taxon>Clostridia</taxon>
        <taxon>Eubacteriales</taxon>
        <taxon>Clostridiaceae</taxon>
        <taxon>Clostridium</taxon>
    </lineage>
</organism>
<reference evidence="2 3" key="1">
    <citation type="submission" date="2021-03" db="EMBL/GenBank/DDBJ databases">
        <title>Genomic Encyclopedia of Type Strains, Phase IV (KMG-IV): sequencing the most valuable type-strain genomes for metagenomic binning, comparative biology and taxonomic classification.</title>
        <authorList>
            <person name="Goeker M."/>
        </authorList>
    </citation>
    <scope>NUCLEOTIDE SEQUENCE [LARGE SCALE GENOMIC DNA]</scope>
    <source>
        <strain evidence="2 3">DSM 28650</strain>
    </source>
</reference>
<dbReference type="InterPro" id="IPR043128">
    <property type="entry name" value="Rev_trsase/Diguanyl_cyclase"/>
</dbReference>
<name>A0ABS4K0U4_9CLOT</name>
<evidence type="ECO:0000313" key="3">
    <source>
        <dbReference type="Proteomes" id="UP001519308"/>
    </source>
</evidence>
<dbReference type="EMBL" id="JAGGLL010000007">
    <property type="protein sequence ID" value="MBP2021395.1"/>
    <property type="molecule type" value="Genomic_DNA"/>
</dbReference>
<keyword evidence="3" id="KW-1185">Reference proteome</keyword>
<dbReference type="PANTHER" id="PTHR45138:SF9">
    <property type="entry name" value="DIGUANYLATE CYCLASE DGCM-RELATED"/>
    <property type="match status" value="1"/>
</dbReference>
<dbReference type="Gene3D" id="3.30.70.270">
    <property type="match status" value="1"/>
</dbReference>
<dbReference type="PROSITE" id="PS50887">
    <property type="entry name" value="GGDEF"/>
    <property type="match status" value="1"/>
</dbReference>
<dbReference type="InterPro" id="IPR000160">
    <property type="entry name" value="GGDEF_dom"/>
</dbReference>
<dbReference type="Pfam" id="PF00990">
    <property type="entry name" value="GGDEF"/>
    <property type="match status" value="1"/>
</dbReference>
<dbReference type="InterPro" id="IPR029787">
    <property type="entry name" value="Nucleotide_cyclase"/>
</dbReference>
<protein>
    <submittedName>
        <fullName evidence="2">Diguanylate cyclase (GGDEF)-like protein</fullName>
    </submittedName>
</protein>
<comment type="caution">
    <text evidence="2">The sequence shown here is derived from an EMBL/GenBank/DDBJ whole genome shotgun (WGS) entry which is preliminary data.</text>
</comment>
<dbReference type="Proteomes" id="UP001519308">
    <property type="component" value="Unassembled WGS sequence"/>
</dbReference>
<dbReference type="NCBIfam" id="TIGR00254">
    <property type="entry name" value="GGDEF"/>
    <property type="match status" value="1"/>
</dbReference>
<proteinExistence type="predicted"/>
<accession>A0ABS4K0U4</accession>
<dbReference type="RefSeq" id="WP_021283949.1">
    <property type="nucleotide sequence ID" value="NZ_JAGGLL010000007.1"/>
</dbReference>
<dbReference type="PANTHER" id="PTHR45138">
    <property type="entry name" value="REGULATORY COMPONENTS OF SENSORY TRANSDUCTION SYSTEM"/>
    <property type="match status" value="1"/>
</dbReference>
<dbReference type="SUPFAM" id="SSF55073">
    <property type="entry name" value="Nucleotide cyclase"/>
    <property type="match status" value="1"/>
</dbReference>
<dbReference type="CDD" id="cd01949">
    <property type="entry name" value="GGDEF"/>
    <property type="match status" value="1"/>
</dbReference>
<gene>
    <name evidence="2" type="ORF">J2Z44_001191</name>
</gene>
<dbReference type="SMART" id="SM00267">
    <property type="entry name" value="GGDEF"/>
    <property type="match status" value="1"/>
</dbReference>